<reference evidence="1" key="2">
    <citation type="submission" date="2022-01" db="EMBL/GenBank/DDBJ databases">
        <authorList>
            <person name="Yamashiro T."/>
            <person name="Shiraishi A."/>
            <person name="Satake H."/>
            <person name="Nakayama K."/>
        </authorList>
    </citation>
    <scope>NUCLEOTIDE SEQUENCE</scope>
</reference>
<evidence type="ECO:0000313" key="2">
    <source>
        <dbReference type="Proteomes" id="UP001151760"/>
    </source>
</evidence>
<comment type="caution">
    <text evidence="1">The sequence shown here is derived from an EMBL/GenBank/DDBJ whole genome shotgun (WGS) entry which is preliminary data.</text>
</comment>
<protein>
    <submittedName>
        <fullName evidence="1">Uncharacterized protein</fullName>
    </submittedName>
</protein>
<dbReference type="EMBL" id="BQNB010011287">
    <property type="protein sequence ID" value="GJS88616.1"/>
    <property type="molecule type" value="Genomic_DNA"/>
</dbReference>
<reference evidence="1" key="1">
    <citation type="journal article" date="2022" name="Int. J. Mol. Sci.">
        <title>Draft Genome of Tanacetum Coccineum: Genomic Comparison of Closely Related Tanacetum-Family Plants.</title>
        <authorList>
            <person name="Yamashiro T."/>
            <person name="Shiraishi A."/>
            <person name="Nakayama K."/>
            <person name="Satake H."/>
        </authorList>
    </citation>
    <scope>NUCLEOTIDE SEQUENCE</scope>
</reference>
<accession>A0ABQ4ZGF6</accession>
<gene>
    <name evidence="1" type="ORF">Tco_0771252</name>
</gene>
<proteinExistence type="predicted"/>
<dbReference type="Proteomes" id="UP001151760">
    <property type="component" value="Unassembled WGS sequence"/>
</dbReference>
<keyword evidence="2" id="KW-1185">Reference proteome</keyword>
<name>A0ABQ4ZGF6_9ASTR</name>
<organism evidence="1 2">
    <name type="scientific">Tanacetum coccineum</name>
    <dbReference type="NCBI Taxonomy" id="301880"/>
    <lineage>
        <taxon>Eukaryota</taxon>
        <taxon>Viridiplantae</taxon>
        <taxon>Streptophyta</taxon>
        <taxon>Embryophyta</taxon>
        <taxon>Tracheophyta</taxon>
        <taxon>Spermatophyta</taxon>
        <taxon>Magnoliopsida</taxon>
        <taxon>eudicotyledons</taxon>
        <taxon>Gunneridae</taxon>
        <taxon>Pentapetalae</taxon>
        <taxon>asterids</taxon>
        <taxon>campanulids</taxon>
        <taxon>Asterales</taxon>
        <taxon>Asteraceae</taxon>
        <taxon>Asteroideae</taxon>
        <taxon>Anthemideae</taxon>
        <taxon>Anthemidinae</taxon>
        <taxon>Tanacetum</taxon>
    </lineage>
</organism>
<sequence length="175" mass="20216">MWIAINNQFCGNDGKPKESEKENGEELLNKRTLKLGYDATLDYENEVLQSVFMNTESRVRKSTFAQRLKQGLPSEYQDYNGGPCCFLERKKRLLIVKMCDKKNKMKNTIDKEDQVFLRMSMKAKRQEQDANDATEALRKEFEKDIKDLLFQVGALKLAVLKTLILLAHHLVLASP</sequence>
<evidence type="ECO:0000313" key="1">
    <source>
        <dbReference type="EMBL" id="GJS88616.1"/>
    </source>
</evidence>